<evidence type="ECO:0000313" key="3">
    <source>
        <dbReference type="EMBL" id="MFC5367275.1"/>
    </source>
</evidence>
<dbReference type="Pfam" id="PF24365">
    <property type="entry name" value="DUF7521"/>
    <property type="match status" value="1"/>
</dbReference>
<feature type="region of interest" description="Disordered" evidence="1">
    <location>
        <begin position="106"/>
        <end position="138"/>
    </location>
</feature>
<dbReference type="AlphaFoldDB" id="A0ABD5RBF7"/>
<feature type="transmembrane region" description="Helical" evidence="2">
    <location>
        <begin position="50"/>
        <end position="77"/>
    </location>
</feature>
<feature type="transmembrane region" description="Helical" evidence="2">
    <location>
        <begin position="83"/>
        <end position="101"/>
    </location>
</feature>
<organism evidence="3 4">
    <name type="scientific">Salinirubrum litoreum</name>
    <dbReference type="NCBI Taxonomy" id="1126234"/>
    <lineage>
        <taxon>Archaea</taxon>
        <taxon>Methanobacteriati</taxon>
        <taxon>Methanobacteriota</taxon>
        <taxon>Stenosarchaea group</taxon>
        <taxon>Halobacteria</taxon>
        <taxon>Halobacteriales</taxon>
        <taxon>Haloferacaceae</taxon>
        <taxon>Salinirubrum</taxon>
    </lineage>
</organism>
<accession>A0ABD5RBF7</accession>
<gene>
    <name evidence="3" type="ORF">ACFPJ5_10005</name>
</gene>
<feature type="compositionally biased region" description="Basic and acidic residues" evidence="1">
    <location>
        <begin position="126"/>
        <end position="138"/>
    </location>
</feature>
<evidence type="ECO:0000313" key="4">
    <source>
        <dbReference type="Proteomes" id="UP001596201"/>
    </source>
</evidence>
<proteinExistence type="predicted"/>
<sequence length="138" mass="14489">MTVAGSAVDLLFLPTWAALALYLVTIPLGLLVGALALRGFGRSDRRTARLLAVGLVLLTTVDALLGLTVGIGSVTVFERVPGIVRETVQLLGICCILYAIYAPTRQTGDDRSVGEPVDSESDDLDSEAKTTDSGGVER</sequence>
<keyword evidence="2" id="KW-0472">Membrane</keyword>
<feature type="transmembrane region" description="Helical" evidence="2">
    <location>
        <begin position="16"/>
        <end position="38"/>
    </location>
</feature>
<dbReference type="EMBL" id="JBHSKX010000002">
    <property type="protein sequence ID" value="MFC5367275.1"/>
    <property type="molecule type" value="Genomic_DNA"/>
</dbReference>
<name>A0ABD5RBF7_9EURY</name>
<protein>
    <submittedName>
        <fullName evidence="3">Uncharacterized protein</fullName>
    </submittedName>
</protein>
<keyword evidence="4" id="KW-1185">Reference proteome</keyword>
<evidence type="ECO:0000256" key="1">
    <source>
        <dbReference type="SAM" id="MobiDB-lite"/>
    </source>
</evidence>
<keyword evidence="2" id="KW-1133">Transmembrane helix</keyword>
<reference evidence="3 4" key="1">
    <citation type="journal article" date="2019" name="Int. J. Syst. Evol. Microbiol.">
        <title>The Global Catalogue of Microorganisms (GCM) 10K type strain sequencing project: providing services to taxonomists for standard genome sequencing and annotation.</title>
        <authorList>
            <consortium name="The Broad Institute Genomics Platform"/>
            <consortium name="The Broad Institute Genome Sequencing Center for Infectious Disease"/>
            <person name="Wu L."/>
            <person name="Ma J."/>
        </authorList>
    </citation>
    <scope>NUCLEOTIDE SEQUENCE [LARGE SCALE GENOMIC DNA]</scope>
    <source>
        <strain evidence="3 4">CGMCC 1.12237</strain>
    </source>
</reference>
<evidence type="ECO:0000256" key="2">
    <source>
        <dbReference type="SAM" id="Phobius"/>
    </source>
</evidence>
<keyword evidence="2" id="KW-0812">Transmembrane</keyword>
<dbReference type="RefSeq" id="WP_227229537.1">
    <property type="nucleotide sequence ID" value="NZ_JAJCVJ010000002.1"/>
</dbReference>
<comment type="caution">
    <text evidence="3">The sequence shown here is derived from an EMBL/GenBank/DDBJ whole genome shotgun (WGS) entry which is preliminary data.</text>
</comment>
<dbReference type="Proteomes" id="UP001596201">
    <property type="component" value="Unassembled WGS sequence"/>
</dbReference>
<dbReference type="InterPro" id="IPR055943">
    <property type="entry name" value="DUF7521"/>
</dbReference>